<protein>
    <submittedName>
        <fullName evidence="5">Surface antigen</fullName>
    </submittedName>
</protein>
<name>A0A286GP31_9BACT</name>
<organism evidence="5 6">
    <name type="scientific">Spirosoma fluviale</name>
    <dbReference type="NCBI Taxonomy" id="1597977"/>
    <lineage>
        <taxon>Bacteria</taxon>
        <taxon>Pseudomonadati</taxon>
        <taxon>Bacteroidota</taxon>
        <taxon>Cytophagia</taxon>
        <taxon>Cytophagales</taxon>
        <taxon>Cytophagaceae</taxon>
        <taxon>Spirosoma</taxon>
    </lineage>
</organism>
<keyword evidence="6" id="KW-1185">Reference proteome</keyword>
<feature type="domain" description="Bacterial surface antigen (D15)" evidence="4">
    <location>
        <begin position="157"/>
        <end position="450"/>
    </location>
</feature>
<evidence type="ECO:0000256" key="2">
    <source>
        <dbReference type="ARBA" id="ARBA00023136"/>
    </source>
</evidence>
<dbReference type="EMBL" id="OCNH01000007">
    <property type="protein sequence ID" value="SOD97280.1"/>
    <property type="molecule type" value="Genomic_DNA"/>
</dbReference>
<keyword evidence="3" id="KW-0732">Signal</keyword>
<evidence type="ECO:0000313" key="5">
    <source>
        <dbReference type="EMBL" id="SOD97280.1"/>
    </source>
</evidence>
<dbReference type="AlphaFoldDB" id="A0A286GP31"/>
<accession>A0A286GP31</accession>
<dbReference type="Proteomes" id="UP000219452">
    <property type="component" value="Unassembled WGS sequence"/>
</dbReference>
<dbReference type="RefSeq" id="WP_097130601.1">
    <property type="nucleotide sequence ID" value="NZ_OCNH01000007.1"/>
</dbReference>
<dbReference type="Gene3D" id="2.40.160.50">
    <property type="entry name" value="membrane protein fhac: a member of the omp85/tpsb transporter family"/>
    <property type="match status" value="1"/>
</dbReference>
<dbReference type="OrthoDB" id="9768717at2"/>
<dbReference type="Gene3D" id="3.10.20.310">
    <property type="entry name" value="membrane protein fhac"/>
    <property type="match status" value="1"/>
</dbReference>
<dbReference type="Pfam" id="PF01103">
    <property type="entry name" value="Omp85"/>
    <property type="match status" value="1"/>
</dbReference>
<evidence type="ECO:0000259" key="4">
    <source>
        <dbReference type="Pfam" id="PF01103"/>
    </source>
</evidence>
<proteinExistence type="predicted"/>
<sequence>MIPKKWLLCILVLTAFLVTSFAATADTSVDSTQKAIVRAVYLKGNYRTRDRIILREMTLHMGDSVRLADLSGRIAWDQRNINNTTLFITVDVTSEFIPAVDSTQLAQLDITVTMKERWYFIAYPVFDLADRNFNEWWYDRGHDFRRVIYGGHLSYRNVTGNNDRLQVVIERGFLQRTILSYSKPYIDRAQKIGLRADVGYITNKEIPFRTQFDKWVYVKSEDVLRERVYAALILTHRRGLYHYHTLDTRYVRNTIADTIALLNPDYFLDGKTRLQFLAINYMYRYDRRDNIVYPLQGTLFSAGIGVSGVLPRDNFHFLDLNTSATRYWPLGKRFYLAGSVRLRSTWPVRQPYFTLRGLGSGNDMVRGYELNVVDGQRTFIWRNSVRYQLFNVRKQLNWLHVRQFNTVPVAAYITAFGDAGYVSSTVAEQYQSQLANKLLAGTGMSLDIVSFYNLVMRFSGTINAQGKAGFFFNLAQDL</sequence>
<gene>
    <name evidence="5" type="ORF">SAMN06269250_5703</name>
</gene>
<keyword evidence="2" id="KW-0472">Membrane</keyword>
<evidence type="ECO:0000256" key="1">
    <source>
        <dbReference type="ARBA" id="ARBA00004370"/>
    </source>
</evidence>
<comment type="subcellular location">
    <subcellularLocation>
        <location evidence="1">Membrane</location>
    </subcellularLocation>
</comment>
<reference evidence="6" key="1">
    <citation type="submission" date="2017-09" db="EMBL/GenBank/DDBJ databases">
        <authorList>
            <person name="Varghese N."/>
            <person name="Submissions S."/>
        </authorList>
    </citation>
    <scope>NUCLEOTIDE SEQUENCE [LARGE SCALE GENOMIC DNA]</scope>
    <source>
        <strain evidence="6">DSM 29961</strain>
    </source>
</reference>
<evidence type="ECO:0000256" key="3">
    <source>
        <dbReference type="SAM" id="SignalP"/>
    </source>
</evidence>
<dbReference type="GO" id="GO:0019867">
    <property type="term" value="C:outer membrane"/>
    <property type="evidence" value="ECO:0007669"/>
    <property type="project" value="InterPro"/>
</dbReference>
<feature type="chain" id="PRO_5013398296" evidence="3">
    <location>
        <begin position="26"/>
        <end position="478"/>
    </location>
</feature>
<evidence type="ECO:0000313" key="6">
    <source>
        <dbReference type="Proteomes" id="UP000219452"/>
    </source>
</evidence>
<feature type="signal peptide" evidence="3">
    <location>
        <begin position="1"/>
        <end position="25"/>
    </location>
</feature>
<dbReference type="InterPro" id="IPR000184">
    <property type="entry name" value="Bac_surfAg_D15"/>
</dbReference>